<feature type="transmembrane region" description="Helical" evidence="8">
    <location>
        <begin position="58"/>
        <end position="82"/>
    </location>
</feature>
<feature type="transmembrane region" description="Helical" evidence="8">
    <location>
        <begin position="247"/>
        <end position="265"/>
    </location>
</feature>
<evidence type="ECO:0000256" key="3">
    <source>
        <dbReference type="ARBA" id="ARBA00022475"/>
    </source>
</evidence>
<evidence type="ECO:0000256" key="7">
    <source>
        <dbReference type="SAM" id="MobiDB-lite"/>
    </source>
</evidence>
<gene>
    <name evidence="10" type="ORF">AHIS1636_36170</name>
</gene>
<keyword evidence="4 8" id="KW-0812">Transmembrane</keyword>
<accession>A0ABQ5MYW5</accession>
<keyword evidence="11" id="KW-1185">Reference proteome</keyword>
<reference evidence="10 11" key="1">
    <citation type="journal article" date="2023" name="Int. J. Syst. Evol. Microbiol.">
        <title>Arthrobacter mangrovi sp. nov., an actinobacterium isolated from the rhizosphere of a mangrove.</title>
        <authorList>
            <person name="Hamada M."/>
            <person name="Saitou S."/>
            <person name="Enomoto N."/>
            <person name="Nanri K."/>
            <person name="Hidaka K."/>
            <person name="Miura T."/>
            <person name="Tamura T."/>
        </authorList>
    </citation>
    <scope>NUCLEOTIDE SEQUENCE [LARGE SCALE GENOMIC DNA]</scope>
    <source>
        <strain evidence="10 11">NBRC 112813</strain>
    </source>
</reference>
<name>A0ABQ5MYW5_9MICC</name>
<evidence type="ECO:0000256" key="4">
    <source>
        <dbReference type="ARBA" id="ARBA00022692"/>
    </source>
</evidence>
<dbReference type="RefSeq" id="WP_264797261.1">
    <property type="nucleotide sequence ID" value="NZ_BRVS01000027.1"/>
</dbReference>
<evidence type="ECO:0000256" key="8">
    <source>
        <dbReference type="SAM" id="Phobius"/>
    </source>
</evidence>
<feature type="transmembrane region" description="Helical" evidence="8">
    <location>
        <begin position="285"/>
        <end position="304"/>
    </location>
</feature>
<dbReference type="PROSITE" id="PS50850">
    <property type="entry name" value="MFS"/>
    <property type="match status" value="1"/>
</dbReference>
<feature type="transmembrane region" description="Helical" evidence="8">
    <location>
        <begin position="377"/>
        <end position="399"/>
    </location>
</feature>
<dbReference type="Proteomes" id="UP001209654">
    <property type="component" value="Unassembled WGS sequence"/>
</dbReference>
<evidence type="ECO:0000256" key="5">
    <source>
        <dbReference type="ARBA" id="ARBA00022989"/>
    </source>
</evidence>
<keyword evidence="5 8" id="KW-1133">Transmembrane helix</keyword>
<keyword evidence="2" id="KW-0813">Transport</keyword>
<dbReference type="Pfam" id="PF00083">
    <property type="entry name" value="Sugar_tr"/>
    <property type="match status" value="1"/>
</dbReference>
<evidence type="ECO:0000256" key="2">
    <source>
        <dbReference type="ARBA" id="ARBA00022448"/>
    </source>
</evidence>
<evidence type="ECO:0000313" key="11">
    <source>
        <dbReference type="Proteomes" id="UP001209654"/>
    </source>
</evidence>
<evidence type="ECO:0000313" key="10">
    <source>
        <dbReference type="EMBL" id="GLB69174.1"/>
    </source>
</evidence>
<dbReference type="CDD" id="cd17369">
    <property type="entry name" value="MFS_ShiA_like"/>
    <property type="match status" value="1"/>
</dbReference>
<proteinExistence type="predicted"/>
<comment type="caution">
    <text evidence="10">The sequence shown here is derived from an EMBL/GenBank/DDBJ whole genome shotgun (WGS) entry which is preliminary data.</text>
</comment>
<dbReference type="Pfam" id="PF07690">
    <property type="entry name" value="MFS_1"/>
    <property type="match status" value="1"/>
</dbReference>
<evidence type="ECO:0000256" key="6">
    <source>
        <dbReference type="ARBA" id="ARBA00023136"/>
    </source>
</evidence>
<dbReference type="InterPro" id="IPR036259">
    <property type="entry name" value="MFS_trans_sf"/>
</dbReference>
<feature type="transmembrane region" description="Helical" evidence="8">
    <location>
        <begin position="159"/>
        <end position="182"/>
    </location>
</feature>
<feature type="transmembrane region" description="Helical" evidence="8">
    <location>
        <begin position="194"/>
        <end position="215"/>
    </location>
</feature>
<protein>
    <submittedName>
        <fullName evidence="10">MFS transporter</fullName>
    </submittedName>
</protein>
<feature type="transmembrane region" description="Helical" evidence="8">
    <location>
        <begin position="94"/>
        <end position="112"/>
    </location>
</feature>
<feature type="region of interest" description="Disordered" evidence="7">
    <location>
        <begin position="433"/>
        <end position="456"/>
    </location>
</feature>
<evidence type="ECO:0000256" key="1">
    <source>
        <dbReference type="ARBA" id="ARBA00004651"/>
    </source>
</evidence>
<keyword evidence="6 8" id="KW-0472">Membrane</keyword>
<dbReference type="PANTHER" id="PTHR43045:SF1">
    <property type="entry name" value="SHIKIMATE TRANSPORTER"/>
    <property type="match status" value="1"/>
</dbReference>
<feature type="transmembrane region" description="Helical" evidence="8">
    <location>
        <begin position="405"/>
        <end position="426"/>
    </location>
</feature>
<dbReference type="InterPro" id="IPR011701">
    <property type="entry name" value="MFS"/>
</dbReference>
<dbReference type="InterPro" id="IPR005828">
    <property type="entry name" value="MFS_sugar_transport-like"/>
</dbReference>
<feature type="domain" description="Major facilitator superfamily (MFS) profile" evidence="9">
    <location>
        <begin position="21"/>
        <end position="431"/>
    </location>
</feature>
<feature type="transmembrane region" description="Helical" evidence="8">
    <location>
        <begin position="316"/>
        <end position="336"/>
    </location>
</feature>
<dbReference type="SUPFAM" id="SSF103473">
    <property type="entry name" value="MFS general substrate transporter"/>
    <property type="match status" value="1"/>
</dbReference>
<dbReference type="Gene3D" id="1.20.1250.20">
    <property type="entry name" value="MFS general substrate transporter like domains"/>
    <property type="match status" value="2"/>
</dbReference>
<comment type="subcellular location">
    <subcellularLocation>
        <location evidence="1">Cell membrane</location>
        <topology evidence="1">Multi-pass membrane protein</topology>
    </subcellularLocation>
</comment>
<feature type="transmembrane region" description="Helical" evidence="8">
    <location>
        <begin position="342"/>
        <end position="365"/>
    </location>
</feature>
<dbReference type="PANTHER" id="PTHR43045">
    <property type="entry name" value="SHIKIMATE TRANSPORTER"/>
    <property type="match status" value="1"/>
</dbReference>
<sequence length="456" mass="48367">MSTGNSRNGAGPAEPNLMRRVANASMAGSLLEWYDFYLYGFAAALVFAPLFFPETDPLLGTLASFGTFAVGFIARPVGGIIFGHFGDRIGRKAMLVITLVIMGLASVAIGLLPTYEQIGMAAPILLILMRILQGIGLGGEWGGAVLMVVEYSPENKQGWWGSVIQLGACLGQALATGLLFGFSFFLSNEAFMSWGWRVPFLLSGVLLVVGLFIRLKILETPSFRNAQAKKEVARFPLALVFRRNWRSLLACFGVYLGAITVPFFLQGVYLTSYGTNTLGLDRNGVLLGVAALHATLYCAVTLLGGRMADRIGPLRVIRTGMLTLIPASVLGVLVLGPSIPQLIASIVIFAIPLWWAWGALPAYFARSFPTNVRYSGISLSAQAATIGGGFVPIVLTLAVAKLNSVWPLAMVGGGCALIGLMLLLLAPRHPGGGAGDGTTTAKPLADDDTVQAGRRD</sequence>
<evidence type="ECO:0000259" key="9">
    <source>
        <dbReference type="PROSITE" id="PS50850"/>
    </source>
</evidence>
<keyword evidence="3" id="KW-1003">Cell membrane</keyword>
<dbReference type="EMBL" id="BRVS01000027">
    <property type="protein sequence ID" value="GLB69174.1"/>
    <property type="molecule type" value="Genomic_DNA"/>
</dbReference>
<organism evidence="10 11">
    <name type="scientific">Arthrobacter mangrovi</name>
    <dbReference type="NCBI Taxonomy" id="2966350"/>
    <lineage>
        <taxon>Bacteria</taxon>
        <taxon>Bacillati</taxon>
        <taxon>Actinomycetota</taxon>
        <taxon>Actinomycetes</taxon>
        <taxon>Micrococcales</taxon>
        <taxon>Micrococcaceae</taxon>
        <taxon>Arthrobacter</taxon>
    </lineage>
</organism>
<feature type="transmembrane region" description="Helical" evidence="8">
    <location>
        <begin position="36"/>
        <end position="52"/>
    </location>
</feature>
<dbReference type="InterPro" id="IPR020846">
    <property type="entry name" value="MFS_dom"/>
</dbReference>